<dbReference type="SUPFAM" id="SSF51316">
    <property type="entry name" value="Mss4-like"/>
    <property type="match status" value="1"/>
</dbReference>
<feature type="domain" description="MsrB" evidence="4">
    <location>
        <begin position="8"/>
        <end position="34"/>
    </location>
</feature>
<reference evidence="6" key="1">
    <citation type="submission" date="2017-08" db="EMBL/GenBank/DDBJ databases">
        <title>A dynamic microbial community with high functional redundancy inhabits the cold, oxic subseafloor aquifer.</title>
        <authorList>
            <person name="Tully B.J."/>
            <person name="Wheat C.G."/>
            <person name="Glazer B.T."/>
            <person name="Huber J.A."/>
        </authorList>
    </citation>
    <scope>NUCLEOTIDE SEQUENCE [LARGE SCALE GENOMIC DNA]</scope>
</reference>
<evidence type="ECO:0000313" key="6">
    <source>
        <dbReference type="Proteomes" id="UP000218172"/>
    </source>
</evidence>
<dbReference type="GO" id="GO:0033743">
    <property type="term" value="F:peptide-methionine (R)-S-oxide reductase activity"/>
    <property type="evidence" value="ECO:0007669"/>
    <property type="project" value="UniProtKB-EC"/>
</dbReference>
<comment type="catalytic activity">
    <reaction evidence="3">
        <text>L-methionyl-[protein] + [thioredoxin]-disulfide + H2O = L-methionyl-(R)-S-oxide-[protein] + [thioredoxin]-dithiol</text>
        <dbReference type="Rhea" id="RHEA:24164"/>
        <dbReference type="Rhea" id="RHEA-COMP:10698"/>
        <dbReference type="Rhea" id="RHEA-COMP:10700"/>
        <dbReference type="Rhea" id="RHEA-COMP:12313"/>
        <dbReference type="Rhea" id="RHEA-COMP:12314"/>
        <dbReference type="ChEBI" id="CHEBI:15377"/>
        <dbReference type="ChEBI" id="CHEBI:16044"/>
        <dbReference type="ChEBI" id="CHEBI:29950"/>
        <dbReference type="ChEBI" id="CHEBI:45764"/>
        <dbReference type="ChEBI" id="CHEBI:50058"/>
        <dbReference type="EC" id="1.8.4.12"/>
    </reaction>
</comment>
<evidence type="ECO:0000259" key="4">
    <source>
        <dbReference type="PROSITE" id="PS51790"/>
    </source>
</evidence>
<dbReference type="EMBL" id="NVQR01000115">
    <property type="protein sequence ID" value="PCH59551.1"/>
    <property type="molecule type" value="Genomic_DNA"/>
</dbReference>
<dbReference type="EC" id="1.8.4.12" evidence="1"/>
<gene>
    <name evidence="5" type="ORF">COC19_06915</name>
</gene>
<comment type="caution">
    <text evidence="5">The sequence shown here is derived from an EMBL/GenBank/DDBJ whole genome shotgun (WGS) entry which is preliminary data.</text>
</comment>
<dbReference type="PROSITE" id="PS51790">
    <property type="entry name" value="MSRB"/>
    <property type="match status" value="1"/>
</dbReference>
<keyword evidence="2" id="KW-0560">Oxidoreductase</keyword>
<dbReference type="InterPro" id="IPR002579">
    <property type="entry name" value="Met_Sox_Rdtase_MsrB_dom"/>
</dbReference>
<evidence type="ECO:0000256" key="2">
    <source>
        <dbReference type="ARBA" id="ARBA00023002"/>
    </source>
</evidence>
<accession>A0A2A4MHQ5</accession>
<dbReference type="InterPro" id="IPR011057">
    <property type="entry name" value="Mss4-like_sf"/>
</dbReference>
<proteinExistence type="predicted"/>
<evidence type="ECO:0000313" key="5">
    <source>
        <dbReference type="EMBL" id="PCH59551.1"/>
    </source>
</evidence>
<evidence type="ECO:0000256" key="3">
    <source>
        <dbReference type="ARBA" id="ARBA00048488"/>
    </source>
</evidence>
<organism evidence="5 6">
    <name type="scientific">SAR86 cluster bacterium</name>
    <dbReference type="NCBI Taxonomy" id="2030880"/>
    <lineage>
        <taxon>Bacteria</taxon>
        <taxon>Pseudomonadati</taxon>
        <taxon>Pseudomonadota</taxon>
        <taxon>Gammaproteobacteria</taxon>
        <taxon>SAR86 cluster</taxon>
    </lineage>
</organism>
<dbReference type="AlphaFoldDB" id="A0A2A4MHQ5"/>
<feature type="non-terminal residue" evidence="5">
    <location>
        <position position="34"/>
    </location>
</feature>
<evidence type="ECO:0000256" key="1">
    <source>
        <dbReference type="ARBA" id="ARBA00012499"/>
    </source>
</evidence>
<protein>
    <recommendedName>
        <fullName evidence="1">peptide-methionine (R)-S-oxide reductase</fullName>
        <ecNumber evidence="1">1.8.4.12</ecNumber>
    </recommendedName>
</protein>
<sequence length="34" mass="4032">MDKIQKTQQQWREQLDEETYRICRQGGTEAAFSG</sequence>
<dbReference type="Gene3D" id="2.170.150.20">
    <property type="entry name" value="Peptide methionine sulfoxide reductase"/>
    <property type="match status" value="1"/>
</dbReference>
<name>A0A2A4MHQ5_9GAMM</name>
<dbReference type="Proteomes" id="UP000218172">
    <property type="component" value="Unassembled WGS sequence"/>
</dbReference>